<keyword evidence="1" id="KW-0812">Transmembrane</keyword>
<organism evidence="2">
    <name type="scientific">Myoviridae sp. ctBDS4</name>
    <dbReference type="NCBI Taxonomy" id="2823537"/>
    <lineage>
        <taxon>Viruses</taxon>
        <taxon>Duplodnaviria</taxon>
        <taxon>Heunggongvirae</taxon>
        <taxon>Uroviricota</taxon>
        <taxon>Caudoviricetes</taxon>
    </lineage>
</organism>
<accession>A0A8S5LEQ4</accession>
<sequence>MVAVYISILVFITLVVGFLLGVVFTSKYLSDEYDKKDI</sequence>
<keyword evidence="1" id="KW-0472">Membrane</keyword>
<proteinExistence type="predicted"/>
<dbReference type="EMBL" id="BK014700">
    <property type="protein sequence ID" value="DAD68361.1"/>
    <property type="molecule type" value="Genomic_DNA"/>
</dbReference>
<protein>
    <submittedName>
        <fullName evidence="2">Stem cell factor</fullName>
    </submittedName>
</protein>
<name>A0A8S5LEQ4_9CAUD</name>
<keyword evidence="1" id="KW-1133">Transmembrane helix</keyword>
<evidence type="ECO:0000313" key="2">
    <source>
        <dbReference type="EMBL" id="DAD68361.1"/>
    </source>
</evidence>
<reference evidence="2" key="1">
    <citation type="journal article" date="2021" name="Proc. Natl. Acad. Sci. U.S.A.">
        <title>A Catalog of Tens of Thousands of Viruses from Human Metagenomes Reveals Hidden Associations with Chronic Diseases.</title>
        <authorList>
            <person name="Tisza M.J."/>
            <person name="Buck C.B."/>
        </authorList>
    </citation>
    <scope>NUCLEOTIDE SEQUENCE</scope>
    <source>
        <strain evidence="2">CtBDS4</strain>
    </source>
</reference>
<evidence type="ECO:0000256" key="1">
    <source>
        <dbReference type="SAM" id="Phobius"/>
    </source>
</evidence>
<feature type="transmembrane region" description="Helical" evidence="1">
    <location>
        <begin position="6"/>
        <end position="29"/>
    </location>
</feature>